<protein>
    <recommendedName>
        <fullName evidence="5">1-deoxy-D-xylulose-5-phosphate reductoisomerase</fullName>
        <ecNumber evidence="5">1.1.1.267</ecNumber>
    </recommendedName>
</protein>
<dbReference type="GO" id="GO:0051484">
    <property type="term" value="P:isopentenyl diphosphate biosynthetic process, methylerythritol 4-phosphate pathway involved in terpenoid biosynthetic process"/>
    <property type="evidence" value="ECO:0007669"/>
    <property type="project" value="TreeGrafter"/>
</dbReference>
<dbReference type="Pfam" id="PF02670">
    <property type="entry name" value="DXP_reductoisom"/>
    <property type="match status" value="1"/>
</dbReference>
<dbReference type="SUPFAM" id="SSF51735">
    <property type="entry name" value="NAD(P)-binding Rossmann-fold domains"/>
    <property type="match status" value="1"/>
</dbReference>
<evidence type="ECO:0000256" key="1">
    <source>
        <dbReference type="ARBA" id="ARBA00001936"/>
    </source>
</evidence>
<proteinExistence type="inferred from homology"/>
<comment type="caution">
    <text evidence="15">The sequence shown here is derived from an EMBL/GenBank/DDBJ whole genome shotgun (WGS) entry which is preliminary data.</text>
</comment>
<dbReference type="EMBL" id="LNQE01000565">
    <property type="protein sequence ID" value="KUG25956.1"/>
    <property type="molecule type" value="Genomic_DNA"/>
</dbReference>
<dbReference type="InterPro" id="IPR013644">
    <property type="entry name" value="DXP_reductoisomerase_C"/>
</dbReference>
<organism evidence="15">
    <name type="scientific">hydrocarbon metagenome</name>
    <dbReference type="NCBI Taxonomy" id="938273"/>
    <lineage>
        <taxon>unclassified sequences</taxon>
        <taxon>metagenomes</taxon>
        <taxon>ecological metagenomes</taxon>
    </lineage>
</organism>
<dbReference type="InterPro" id="IPR026877">
    <property type="entry name" value="DXPR_C"/>
</dbReference>
<dbReference type="PANTHER" id="PTHR30525:SF0">
    <property type="entry name" value="1-DEOXY-D-XYLULOSE 5-PHOSPHATE REDUCTOISOMERASE, CHLOROPLASTIC"/>
    <property type="match status" value="1"/>
</dbReference>
<dbReference type="Gene3D" id="3.40.50.720">
    <property type="entry name" value="NAD(P)-binding Rossmann-like Domain"/>
    <property type="match status" value="1"/>
</dbReference>
<dbReference type="FunFam" id="3.40.50.720:FF:000045">
    <property type="entry name" value="1-deoxy-D-xylulose 5-phosphate reductoisomerase"/>
    <property type="match status" value="1"/>
</dbReference>
<keyword evidence="15" id="KW-0413">Isomerase</keyword>
<dbReference type="InterPro" id="IPR036169">
    <property type="entry name" value="DXPR_C_sf"/>
</dbReference>
<comment type="pathway">
    <text evidence="3">Isoprenoid biosynthesis; isopentenyl diphosphate biosynthesis via DXP pathway; isopentenyl diphosphate from 1-deoxy-D-xylulose 5-phosphate: step 1/6.</text>
</comment>
<keyword evidence="6" id="KW-0479">Metal-binding</keyword>
<evidence type="ECO:0000313" key="15">
    <source>
        <dbReference type="EMBL" id="KUG25956.1"/>
    </source>
</evidence>
<dbReference type="GO" id="GO:0070402">
    <property type="term" value="F:NADPH binding"/>
    <property type="evidence" value="ECO:0007669"/>
    <property type="project" value="InterPro"/>
</dbReference>
<dbReference type="UniPathway" id="UPA00056">
    <property type="reaction ID" value="UER00092"/>
</dbReference>
<keyword evidence="8 15" id="KW-0560">Oxidoreductase</keyword>
<keyword evidence="7" id="KW-0521">NADP</keyword>
<gene>
    <name evidence="15" type="ORF">ASZ90_004206</name>
</gene>
<evidence type="ECO:0000259" key="13">
    <source>
        <dbReference type="Pfam" id="PF08436"/>
    </source>
</evidence>
<dbReference type="GO" id="GO:0030145">
    <property type="term" value="F:manganese ion binding"/>
    <property type="evidence" value="ECO:0007669"/>
    <property type="project" value="TreeGrafter"/>
</dbReference>
<comment type="cofactor">
    <cofactor evidence="2">
        <name>Mg(2+)</name>
        <dbReference type="ChEBI" id="CHEBI:18420"/>
    </cofactor>
</comment>
<dbReference type="InterPro" id="IPR003821">
    <property type="entry name" value="DXP_reductoisomerase"/>
</dbReference>
<dbReference type="SUPFAM" id="SSF55347">
    <property type="entry name" value="Glyceraldehyde-3-phosphate dehydrogenase-like, C-terminal domain"/>
    <property type="match status" value="1"/>
</dbReference>
<keyword evidence="9" id="KW-0464">Manganese</keyword>
<evidence type="ECO:0000256" key="4">
    <source>
        <dbReference type="ARBA" id="ARBA00006825"/>
    </source>
</evidence>
<comment type="cofactor">
    <cofactor evidence="1">
        <name>Mn(2+)</name>
        <dbReference type="ChEBI" id="CHEBI:29035"/>
    </cofactor>
</comment>
<feature type="domain" description="DXP reductoisomerase C-terminal" evidence="14">
    <location>
        <begin position="261"/>
        <end position="378"/>
    </location>
</feature>
<dbReference type="NCBIfam" id="TIGR00243">
    <property type="entry name" value="Dxr"/>
    <property type="match status" value="1"/>
</dbReference>
<keyword evidence="10" id="KW-0414">Isoprene biosynthesis</keyword>
<evidence type="ECO:0000256" key="10">
    <source>
        <dbReference type="ARBA" id="ARBA00023229"/>
    </source>
</evidence>
<feature type="domain" description="1-deoxy-D-xylulose 5-phosphate reductoisomerase N-terminal" evidence="12">
    <location>
        <begin position="7"/>
        <end position="132"/>
    </location>
</feature>
<dbReference type="EC" id="1.1.1.267" evidence="5"/>
<dbReference type="Pfam" id="PF13288">
    <property type="entry name" value="DXPR_C"/>
    <property type="match status" value="1"/>
</dbReference>
<evidence type="ECO:0000256" key="8">
    <source>
        <dbReference type="ARBA" id="ARBA00023002"/>
    </source>
</evidence>
<dbReference type="PANTHER" id="PTHR30525">
    <property type="entry name" value="1-DEOXY-D-XYLULOSE 5-PHOSPHATE REDUCTOISOMERASE"/>
    <property type="match status" value="1"/>
</dbReference>
<dbReference type="Gene3D" id="1.10.1740.10">
    <property type="match status" value="1"/>
</dbReference>
<evidence type="ECO:0000256" key="11">
    <source>
        <dbReference type="ARBA" id="ARBA00048543"/>
    </source>
</evidence>
<dbReference type="Pfam" id="PF08436">
    <property type="entry name" value="DXP_redisom_C"/>
    <property type="match status" value="1"/>
</dbReference>
<evidence type="ECO:0000256" key="5">
    <source>
        <dbReference type="ARBA" id="ARBA00012366"/>
    </source>
</evidence>
<evidence type="ECO:0000259" key="14">
    <source>
        <dbReference type="Pfam" id="PF13288"/>
    </source>
</evidence>
<evidence type="ECO:0000259" key="12">
    <source>
        <dbReference type="Pfam" id="PF02670"/>
    </source>
</evidence>
<sequence length="385" mass="43163">MSSQKKILILGSTGSIGVNTLNVIRTFPDNFNVTGLTVNSNIDELEKQIDEFHPEYVVVIDKNKASELRKRIKDKCKVLAGSEGLIDIAKNSDYDIMVTALVGFAGLSPTIEGIKRKKRIALANKETLVVAGELITEMIYEYGAELIPVDSEHSAIFQCLIGEEKEYIEKLILTASGGPFRNLEKHDLESVTVDQALAHPNWKMGNKITIDSATMMNKGLEVIEAHWLFGLSKEKIEVVVHPQSIIHSMVEFIDGSIKAQLSLPDMKLPIQYALTFPERLGCSYVETRLPKLKELTFFEPDYDKFECLALAYKVMETGGTTPCILNAANEIAVDKFLKGIISFTDIPQIIKSSLDKIENHRSPNLETIYECDRQTREYAKNLFEN</sequence>
<comment type="catalytic activity">
    <reaction evidence="11">
        <text>2-C-methyl-D-erythritol 4-phosphate + NADP(+) = 1-deoxy-D-xylulose 5-phosphate + NADPH + H(+)</text>
        <dbReference type="Rhea" id="RHEA:13717"/>
        <dbReference type="ChEBI" id="CHEBI:15378"/>
        <dbReference type="ChEBI" id="CHEBI:57783"/>
        <dbReference type="ChEBI" id="CHEBI:57792"/>
        <dbReference type="ChEBI" id="CHEBI:58262"/>
        <dbReference type="ChEBI" id="CHEBI:58349"/>
        <dbReference type="EC" id="1.1.1.267"/>
    </reaction>
    <physiologicalReaction direction="right-to-left" evidence="11">
        <dbReference type="Rhea" id="RHEA:13719"/>
    </physiologicalReaction>
</comment>
<dbReference type="HAMAP" id="MF_00183">
    <property type="entry name" value="DXP_reductoisom"/>
    <property type="match status" value="1"/>
</dbReference>
<dbReference type="GO" id="GO:0016853">
    <property type="term" value="F:isomerase activity"/>
    <property type="evidence" value="ECO:0007669"/>
    <property type="project" value="UniProtKB-KW"/>
</dbReference>
<evidence type="ECO:0000256" key="6">
    <source>
        <dbReference type="ARBA" id="ARBA00022723"/>
    </source>
</evidence>
<name>A0A0W8FYL5_9ZZZZ</name>
<dbReference type="InterPro" id="IPR013512">
    <property type="entry name" value="DXP_reductoisomerase_N"/>
</dbReference>
<evidence type="ECO:0000256" key="7">
    <source>
        <dbReference type="ARBA" id="ARBA00022857"/>
    </source>
</evidence>
<reference evidence="15" key="1">
    <citation type="journal article" date="2015" name="Proc. Natl. Acad. Sci. U.S.A.">
        <title>Networks of energetic and metabolic interactions define dynamics in microbial communities.</title>
        <authorList>
            <person name="Embree M."/>
            <person name="Liu J.K."/>
            <person name="Al-Bassam M.M."/>
            <person name="Zengler K."/>
        </authorList>
    </citation>
    <scope>NUCLEOTIDE SEQUENCE</scope>
</reference>
<feature type="domain" description="1-deoxy-D-xylulose 5-phosphate reductoisomerase C-terminal" evidence="13">
    <location>
        <begin position="146"/>
        <end position="229"/>
    </location>
</feature>
<dbReference type="NCBIfam" id="NF009114">
    <property type="entry name" value="PRK12464.1"/>
    <property type="match status" value="1"/>
</dbReference>
<comment type="similarity">
    <text evidence="4">Belongs to the DXR family.</text>
</comment>
<dbReference type="SUPFAM" id="SSF69055">
    <property type="entry name" value="1-deoxy-D-xylulose-5-phosphate reductoisomerase, C-terminal domain"/>
    <property type="match status" value="1"/>
</dbReference>
<dbReference type="AlphaFoldDB" id="A0A0W8FYL5"/>
<dbReference type="PIRSF" id="PIRSF006205">
    <property type="entry name" value="Dxp_reductismrs"/>
    <property type="match status" value="1"/>
</dbReference>
<dbReference type="GO" id="GO:0030604">
    <property type="term" value="F:1-deoxy-D-xylulose-5-phosphate reductoisomerase activity"/>
    <property type="evidence" value="ECO:0007669"/>
    <property type="project" value="UniProtKB-EC"/>
</dbReference>
<dbReference type="InterPro" id="IPR036291">
    <property type="entry name" value="NAD(P)-bd_dom_sf"/>
</dbReference>
<evidence type="ECO:0000256" key="2">
    <source>
        <dbReference type="ARBA" id="ARBA00001946"/>
    </source>
</evidence>
<evidence type="ECO:0000256" key="3">
    <source>
        <dbReference type="ARBA" id="ARBA00005094"/>
    </source>
</evidence>
<accession>A0A0W8FYL5</accession>
<evidence type="ECO:0000256" key="9">
    <source>
        <dbReference type="ARBA" id="ARBA00023211"/>
    </source>
</evidence>